<dbReference type="AlphaFoldDB" id="A0A8J6U8J3"/>
<feature type="transmembrane region" description="Helical" evidence="1">
    <location>
        <begin position="50"/>
        <end position="70"/>
    </location>
</feature>
<keyword evidence="3" id="KW-1185">Reference proteome</keyword>
<keyword evidence="1" id="KW-1133">Transmembrane helix</keyword>
<keyword evidence="1" id="KW-0812">Transmembrane</keyword>
<evidence type="ECO:0000313" key="3">
    <source>
        <dbReference type="Proteomes" id="UP000600588"/>
    </source>
</evidence>
<organism evidence="2 3">
    <name type="scientific">Aestuariibaculum sediminum</name>
    <dbReference type="NCBI Taxonomy" id="2770637"/>
    <lineage>
        <taxon>Bacteria</taxon>
        <taxon>Pseudomonadati</taxon>
        <taxon>Bacteroidota</taxon>
        <taxon>Flavobacteriia</taxon>
        <taxon>Flavobacteriales</taxon>
        <taxon>Flavobacteriaceae</taxon>
    </lineage>
</organism>
<sequence>MDTSKRLLSLDVLRGITISFMILVNTPGSWTYVYSPLRHAKWHGCTPTDLVFPFFLFIVGISVWFSFKKYETQLSTVTFFKIIKRTAIIFLIGLFLNLYPFFNFSEVRIMGVLQRIALAYGVGAIMCLSLNRRGLLIALFAILLGYWGVMGFGAEDLVSLENNRVRSLDLWLLGEQHIYKGFGIPFDPEGILSAIPSVGTVIIGFFIGQILSVNSAVVSKIRKLIVVGTIMVILGLIWGVWFPINKPIWTSSYVLYTAGIGCGFLAVLIFIIDYKGFRKWTVPFVHFGMNPLFIFVISGLYVKTMSYLIHVNDKVVGEKVSGYKYLFEHIFSPLAGPMNGSLLFALVHILVFWFVCYFLYKRKIFIKI</sequence>
<proteinExistence type="predicted"/>
<accession>A0A8J6U8J3</accession>
<dbReference type="EMBL" id="JACVXB010000007">
    <property type="protein sequence ID" value="MBD0833325.1"/>
    <property type="molecule type" value="Genomic_DNA"/>
</dbReference>
<feature type="transmembrane region" description="Helical" evidence="1">
    <location>
        <begin position="82"/>
        <end position="102"/>
    </location>
</feature>
<dbReference type="PANTHER" id="PTHR31061:SF24">
    <property type="entry name" value="LD22376P"/>
    <property type="match status" value="1"/>
</dbReference>
<reference evidence="2 3" key="1">
    <citation type="submission" date="2020-09" db="EMBL/GenBank/DDBJ databases">
        <title>TT11 complete genome.</title>
        <authorList>
            <person name="Wu Z."/>
        </authorList>
    </citation>
    <scope>NUCLEOTIDE SEQUENCE [LARGE SCALE GENOMIC DNA]</scope>
    <source>
        <strain evidence="2 3">TT11</strain>
    </source>
</reference>
<feature type="transmembrane region" description="Helical" evidence="1">
    <location>
        <begin position="191"/>
        <end position="212"/>
    </location>
</feature>
<dbReference type="PANTHER" id="PTHR31061">
    <property type="entry name" value="LD22376P"/>
    <property type="match status" value="1"/>
</dbReference>
<evidence type="ECO:0000313" key="2">
    <source>
        <dbReference type="EMBL" id="MBD0833325.1"/>
    </source>
</evidence>
<evidence type="ECO:0000256" key="1">
    <source>
        <dbReference type="SAM" id="Phobius"/>
    </source>
</evidence>
<keyword evidence="1" id="KW-0472">Membrane</keyword>
<protein>
    <submittedName>
        <fullName evidence="2">DUF5009 domain-containing protein</fullName>
    </submittedName>
</protein>
<feature type="transmembrane region" description="Helical" evidence="1">
    <location>
        <begin position="12"/>
        <end position="30"/>
    </location>
</feature>
<feature type="transmembrane region" description="Helical" evidence="1">
    <location>
        <begin position="135"/>
        <end position="154"/>
    </location>
</feature>
<feature type="transmembrane region" description="Helical" evidence="1">
    <location>
        <begin position="284"/>
        <end position="302"/>
    </location>
</feature>
<feature type="transmembrane region" description="Helical" evidence="1">
    <location>
        <begin position="253"/>
        <end position="272"/>
    </location>
</feature>
<gene>
    <name evidence="2" type="ORF">ICJ83_14410</name>
</gene>
<dbReference type="Proteomes" id="UP000600588">
    <property type="component" value="Unassembled WGS sequence"/>
</dbReference>
<feature type="transmembrane region" description="Helical" evidence="1">
    <location>
        <begin position="224"/>
        <end position="241"/>
    </location>
</feature>
<feature type="transmembrane region" description="Helical" evidence="1">
    <location>
        <begin position="108"/>
        <end position="128"/>
    </location>
</feature>
<comment type="caution">
    <text evidence="2">The sequence shown here is derived from an EMBL/GenBank/DDBJ whole genome shotgun (WGS) entry which is preliminary data.</text>
</comment>
<feature type="transmembrane region" description="Helical" evidence="1">
    <location>
        <begin position="341"/>
        <end position="360"/>
    </location>
</feature>
<name>A0A8J6U8J3_9FLAO</name>